<reference evidence="4" key="1">
    <citation type="submission" date="2017-09" db="EMBL/GenBank/DDBJ databases">
        <title>Depth-based differentiation of microbial function through sediment-hosted aquifers and enrichment of novel symbionts in the deep terrestrial subsurface.</title>
        <authorList>
            <person name="Probst A.J."/>
            <person name="Ladd B."/>
            <person name="Jarett J.K."/>
            <person name="Geller-Mcgrath D.E."/>
            <person name="Sieber C.M.K."/>
            <person name="Emerson J.B."/>
            <person name="Anantharaman K."/>
            <person name="Thomas B.C."/>
            <person name="Malmstrom R."/>
            <person name="Stieglmeier M."/>
            <person name="Klingl A."/>
            <person name="Woyke T."/>
            <person name="Ryan C.M."/>
            <person name="Banfield J.F."/>
        </authorList>
    </citation>
    <scope>NUCLEOTIDE SEQUENCE [LARGE SCALE GENOMIC DNA]</scope>
</reference>
<accession>A0A2H0W715</accession>
<dbReference type="Gene3D" id="3.40.50.300">
    <property type="entry name" value="P-loop containing nucleotide triphosphate hydrolases"/>
    <property type="match status" value="1"/>
</dbReference>
<dbReference type="SUPFAM" id="SSF52540">
    <property type="entry name" value="P-loop containing nucleoside triphosphate hydrolases"/>
    <property type="match status" value="1"/>
</dbReference>
<evidence type="ECO:0000259" key="2">
    <source>
        <dbReference type="SMART" id="SM00382"/>
    </source>
</evidence>
<sequence>MSVRILSAAIIGLDAIPVEVEADNSPHGTPGMYIVGLPDKAVDESKSRVRSAVKNSDLEFPRGNVTINLAPADLKKMGAYYDLPIAVACLLKTDQIKLDDFKNSLFVGELSLDGYLRPVSGVLSIADMCKRRSIKNIFLPAANAGEASLVDGLNVFAVENLQQLAKHLKGEESIHRYVSSANAPTTTTQFAVDMAYIKGQEQAKRALEIAAAGSHNILMSGPPGSGKTMLAKAVVSILPKMSADESLEVTKIYSTAGLLSADKPLMTTRPFRSPHHTASGVALVGGGAWPKPGEISLSHRGVLFLDEFLEFPKNVLENLRQPLEDGVIAVSRVSGTLSFPARFVLVAAMNPCPCGFYSDPNGECICNLSQVIKYQKRASGPLLDRIDLHVEVPRISFSKLESENIGESSEVIRNRVQLARNIQLARFESENIFDNSEIGPEQLKKYCLLDSSSKDILRQATDKLHLSARAYYRIIKVARTIADLANSENITVEHIAEALQYRPKID</sequence>
<dbReference type="InterPro" id="IPR014721">
    <property type="entry name" value="Ribsml_uS5_D2-typ_fold_subgr"/>
</dbReference>
<dbReference type="SMART" id="SM00382">
    <property type="entry name" value="AAA"/>
    <property type="match status" value="1"/>
</dbReference>
<evidence type="ECO:0000313" key="3">
    <source>
        <dbReference type="EMBL" id="PIS06420.1"/>
    </source>
</evidence>
<organism evidence="3 4">
    <name type="scientific">Candidatus Buchananbacteria bacterium CG10_big_fil_rev_8_21_14_0_10_33_19</name>
    <dbReference type="NCBI Taxonomy" id="1974525"/>
    <lineage>
        <taxon>Bacteria</taxon>
        <taxon>Candidatus Buchananiibacteriota</taxon>
    </lineage>
</organism>
<dbReference type="GO" id="GO:0005524">
    <property type="term" value="F:ATP binding"/>
    <property type="evidence" value="ECO:0007669"/>
    <property type="project" value="InterPro"/>
</dbReference>
<gene>
    <name evidence="3" type="ORF">COT80_00555</name>
</gene>
<name>A0A2H0W715_9BACT</name>
<dbReference type="InterPro" id="IPR000523">
    <property type="entry name" value="Mg_chelatse_chII-like_cat_dom"/>
</dbReference>
<dbReference type="Pfam" id="PF01078">
    <property type="entry name" value="Mg_chelatase"/>
    <property type="match status" value="1"/>
</dbReference>
<dbReference type="Pfam" id="PF13335">
    <property type="entry name" value="Mg_chelatase_C"/>
    <property type="match status" value="1"/>
</dbReference>
<dbReference type="InterPro" id="IPR004482">
    <property type="entry name" value="Mg_chelat-rel"/>
</dbReference>
<evidence type="ECO:0000313" key="4">
    <source>
        <dbReference type="Proteomes" id="UP000229056"/>
    </source>
</evidence>
<dbReference type="AlphaFoldDB" id="A0A2H0W715"/>
<dbReference type="PANTHER" id="PTHR32039:SF7">
    <property type="entry name" value="COMPETENCE PROTEIN COMM"/>
    <property type="match status" value="1"/>
</dbReference>
<dbReference type="InterPro" id="IPR020568">
    <property type="entry name" value="Ribosomal_Su5_D2-typ_SF"/>
</dbReference>
<dbReference type="SUPFAM" id="SSF54211">
    <property type="entry name" value="Ribosomal protein S5 domain 2-like"/>
    <property type="match status" value="1"/>
</dbReference>
<dbReference type="InterPro" id="IPR003593">
    <property type="entry name" value="AAA+_ATPase"/>
</dbReference>
<dbReference type="InterPro" id="IPR045006">
    <property type="entry name" value="CHLI-like"/>
</dbReference>
<dbReference type="Gene3D" id="3.30.230.10">
    <property type="match status" value="1"/>
</dbReference>
<dbReference type="InterPro" id="IPR025158">
    <property type="entry name" value="Mg_chelat-rel_C"/>
</dbReference>
<dbReference type="NCBIfam" id="TIGR00368">
    <property type="entry name" value="YifB family Mg chelatase-like AAA ATPase"/>
    <property type="match status" value="1"/>
</dbReference>
<dbReference type="InterPro" id="IPR027417">
    <property type="entry name" value="P-loop_NTPase"/>
</dbReference>
<dbReference type="PANTHER" id="PTHR32039">
    <property type="entry name" value="MAGNESIUM-CHELATASE SUBUNIT CHLI"/>
    <property type="match status" value="1"/>
</dbReference>
<dbReference type="Proteomes" id="UP000229056">
    <property type="component" value="Unassembled WGS sequence"/>
</dbReference>
<evidence type="ECO:0000256" key="1">
    <source>
        <dbReference type="ARBA" id="ARBA00006354"/>
    </source>
</evidence>
<comment type="caution">
    <text evidence="3">The sequence shown here is derived from an EMBL/GenBank/DDBJ whole genome shotgun (WGS) entry which is preliminary data.</text>
</comment>
<comment type="similarity">
    <text evidence="1">Belongs to the Mg-chelatase subunits D/I family. ComM subfamily.</text>
</comment>
<dbReference type="EMBL" id="PEZY01000004">
    <property type="protein sequence ID" value="PIS06420.1"/>
    <property type="molecule type" value="Genomic_DNA"/>
</dbReference>
<feature type="domain" description="AAA+ ATPase" evidence="2">
    <location>
        <begin position="213"/>
        <end position="396"/>
    </location>
</feature>
<protein>
    <submittedName>
        <fullName evidence="3">Magnesium chelatase</fullName>
    </submittedName>
</protein>
<dbReference type="Pfam" id="PF13541">
    <property type="entry name" value="ChlI"/>
    <property type="match status" value="1"/>
</dbReference>
<proteinExistence type="inferred from homology"/>